<feature type="transmembrane region" description="Helical" evidence="1">
    <location>
        <begin position="12"/>
        <end position="34"/>
    </location>
</feature>
<evidence type="ECO:0000313" key="2">
    <source>
        <dbReference type="EMBL" id="CAB3264094.1"/>
    </source>
</evidence>
<feature type="transmembrane region" description="Helical" evidence="1">
    <location>
        <begin position="210"/>
        <end position="233"/>
    </location>
</feature>
<keyword evidence="1" id="KW-0812">Transmembrane</keyword>
<proteinExistence type="evidence at transcript level"/>
<feature type="transmembrane region" description="Helical" evidence="1">
    <location>
        <begin position="80"/>
        <end position="101"/>
    </location>
</feature>
<sequence>MGEKLWMRMGWFRLVLIGVGLAAVGLTSWEYLNILVLVRFIYFLCTGFSVFEALNINVFPETLQTKIDANKQILVVKSHLYVFILCLLASIIQAIFIFPYNENPADYVSTIWGFILSLLYLINVWRVFKDGSVQAADILRNRSFIAKLPPCLFGAVTFSILELSGYPCYYPYDNCNFSFLWVHYAFILIWMVSMTGLYLVLTNSRLCCTAFAHCILTAMQFVATLVVCRFLSAQVKELDPNFPDGKLSQIASVFGYITLFFYFVEFVVLCACRKMESK</sequence>
<keyword evidence="1" id="KW-0472">Membrane</keyword>
<feature type="transmembrane region" description="Helical" evidence="1">
    <location>
        <begin position="144"/>
        <end position="161"/>
    </location>
</feature>
<keyword evidence="1" id="KW-1133">Transmembrane helix</keyword>
<organism evidence="2">
    <name type="scientific">Phallusia mammillata</name>
    <dbReference type="NCBI Taxonomy" id="59560"/>
    <lineage>
        <taxon>Eukaryota</taxon>
        <taxon>Metazoa</taxon>
        <taxon>Chordata</taxon>
        <taxon>Tunicata</taxon>
        <taxon>Ascidiacea</taxon>
        <taxon>Phlebobranchia</taxon>
        <taxon>Ascidiidae</taxon>
        <taxon>Phallusia</taxon>
    </lineage>
</organism>
<dbReference type="AlphaFoldDB" id="A0A6F9DKX0"/>
<dbReference type="EMBL" id="LR788232">
    <property type="protein sequence ID" value="CAB3264094.1"/>
    <property type="molecule type" value="mRNA"/>
</dbReference>
<feature type="transmembrane region" description="Helical" evidence="1">
    <location>
        <begin position="253"/>
        <end position="272"/>
    </location>
</feature>
<evidence type="ECO:0000256" key="1">
    <source>
        <dbReference type="SAM" id="Phobius"/>
    </source>
</evidence>
<accession>A0A6F9DKX0</accession>
<feature type="transmembrane region" description="Helical" evidence="1">
    <location>
        <begin position="40"/>
        <end position="59"/>
    </location>
</feature>
<feature type="transmembrane region" description="Helical" evidence="1">
    <location>
        <begin position="181"/>
        <end position="201"/>
    </location>
</feature>
<feature type="transmembrane region" description="Helical" evidence="1">
    <location>
        <begin position="107"/>
        <end position="124"/>
    </location>
</feature>
<protein>
    <submittedName>
        <fullName evidence="2">Myeloid-associated differentiation marker homolog</fullName>
    </submittedName>
</protein>
<gene>
    <name evidence="2" type="primary">Myadm</name>
</gene>
<name>A0A6F9DKX0_9ASCI</name>
<reference evidence="2" key="1">
    <citation type="submission" date="2020-04" db="EMBL/GenBank/DDBJ databases">
        <authorList>
            <person name="Neveu A P."/>
        </authorList>
    </citation>
    <scope>NUCLEOTIDE SEQUENCE</scope>
    <source>
        <tissue evidence="2">Whole embryo</tissue>
    </source>
</reference>